<feature type="domain" description="BAH" evidence="2">
    <location>
        <begin position="221"/>
        <end position="338"/>
    </location>
</feature>
<evidence type="ECO:0000313" key="4">
    <source>
        <dbReference type="Proteomes" id="UP000593564"/>
    </source>
</evidence>
<dbReference type="GO" id="GO:0003682">
    <property type="term" value="F:chromatin binding"/>
    <property type="evidence" value="ECO:0007669"/>
    <property type="project" value="InterPro"/>
</dbReference>
<feature type="region of interest" description="Disordered" evidence="1">
    <location>
        <begin position="92"/>
        <end position="120"/>
    </location>
</feature>
<dbReference type="InterPro" id="IPR043151">
    <property type="entry name" value="BAH_sf"/>
</dbReference>
<comment type="caution">
    <text evidence="3">The sequence shown here is derived from an EMBL/GenBank/DDBJ whole genome shotgun (WGS) entry which is preliminary data.</text>
</comment>
<reference evidence="3 4" key="2">
    <citation type="submission" date="2020-07" db="EMBL/GenBank/DDBJ databases">
        <title>Genome assembly of wild tea tree DASZ reveals pedigree and selection history of tea varieties.</title>
        <authorList>
            <person name="Zhang W."/>
        </authorList>
    </citation>
    <scope>NUCLEOTIDE SEQUENCE [LARGE SCALE GENOMIC DNA]</scope>
    <source>
        <strain evidence="4">cv. G240</strain>
        <tissue evidence="3">Leaf</tissue>
    </source>
</reference>
<reference evidence="4" key="1">
    <citation type="journal article" date="2020" name="Nat. Commun.">
        <title>Genome assembly of wild tea tree DASZ reveals pedigree and selection history of tea varieties.</title>
        <authorList>
            <person name="Zhang W."/>
            <person name="Zhang Y."/>
            <person name="Qiu H."/>
            <person name="Guo Y."/>
            <person name="Wan H."/>
            <person name="Zhang X."/>
            <person name="Scossa F."/>
            <person name="Alseekh S."/>
            <person name="Zhang Q."/>
            <person name="Wang P."/>
            <person name="Xu L."/>
            <person name="Schmidt M.H."/>
            <person name="Jia X."/>
            <person name="Li D."/>
            <person name="Zhu A."/>
            <person name="Guo F."/>
            <person name="Chen W."/>
            <person name="Ni D."/>
            <person name="Usadel B."/>
            <person name="Fernie A.R."/>
            <person name="Wen W."/>
        </authorList>
    </citation>
    <scope>NUCLEOTIDE SEQUENCE [LARGE SCALE GENOMIC DNA]</scope>
    <source>
        <strain evidence="4">cv. G240</strain>
    </source>
</reference>
<protein>
    <recommendedName>
        <fullName evidence="2">BAH domain-containing protein</fullName>
    </recommendedName>
</protein>
<dbReference type="InterPro" id="IPR001025">
    <property type="entry name" value="BAH_dom"/>
</dbReference>
<dbReference type="EMBL" id="JACBKZ010000011">
    <property type="protein sequence ID" value="KAF5938748.1"/>
    <property type="molecule type" value="Genomic_DNA"/>
</dbReference>
<gene>
    <name evidence="3" type="ORF">HYC85_023007</name>
</gene>
<dbReference type="PROSITE" id="PS51038">
    <property type="entry name" value="BAH"/>
    <property type="match status" value="1"/>
</dbReference>
<dbReference type="FunFam" id="2.30.30.490:FF:000017">
    <property type="entry name" value="Bromo-adjacent homology (BAH) domain-containing protein"/>
    <property type="match status" value="1"/>
</dbReference>
<dbReference type="PANTHER" id="PTHR47073:SF2">
    <property type="entry name" value="PROTEIN ANTI-SILENCING 1"/>
    <property type="match status" value="1"/>
</dbReference>
<evidence type="ECO:0000313" key="3">
    <source>
        <dbReference type="EMBL" id="KAF5938748.1"/>
    </source>
</evidence>
<dbReference type="Gene3D" id="2.30.30.490">
    <property type="match status" value="1"/>
</dbReference>
<dbReference type="Pfam" id="PF24626">
    <property type="entry name" value="SH3_Tf2-1"/>
    <property type="match status" value="1"/>
</dbReference>
<sequence>MTPSPSPKSHEAAGRSISHRTTILVGDWVLKRVGQVAYQLDLPPHSKFHPVFHVSLLKKKLGAHTTPQATFPPIGTNGVIEPEPIVVLDRPLDQPWGQGSFQGGGNDRPSTSSEAAMGQEKGLNSRAVDFTYFECFKTAGDGDGSGVNQRCDEKTTAKTLRTKSTQTLTAAKEVVNGLQLCPIQLKQTKLRTLSLSGVKRGVGGKKKEVQFYDSFTYGDGVDYILHDCVYMYKEGEPKPYIGKLIKIWENGDKTKKVKVQWFFHPSEILNWLRGEEALPNEIFLASGERAGSNCWKCNVVSISKDNRNPQPSEQEIRMADNIFYRTFDVRHCTISDCWELLVCSADLVRYFGSSTALVSKIFVRLFVESDFDPVNVPHIDETT</sequence>
<dbReference type="InterPro" id="IPR056924">
    <property type="entry name" value="SH3_Tf2-1"/>
</dbReference>
<dbReference type="GO" id="GO:0003723">
    <property type="term" value="F:RNA binding"/>
    <property type="evidence" value="ECO:0007669"/>
    <property type="project" value="TreeGrafter"/>
</dbReference>
<dbReference type="Pfam" id="PF01426">
    <property type="entry name" value="BAH"/>
    <property type="match status" value="1"/>
</dbReference>
<keyword evidence="4" id="KW-1185">Reference proteome</keyword>
<evidence type="ECO:0000259" key="2">
    <source>
        <dbReference type="PROSITE" id="PS51038"/>
    </source>
</evidence>
<dbReference type="PANTHER" id="PTHR47073">
    <property type="entry name" value="PROTEIN ANTI-SILENCING 1"/>
    <property type="match status" value="1"/>
</dbReference>
<dbReference type="Proteomes" id="UP000593564">
    <property type="component" value="Unassembled WGS sequence"/>
</dbReference>
<proteinExistence type="predicted"/>
<organism evidence="3 4">
    <name type="scientific">Camellia sinensis</name>
    <name type="common">Tea plant</name>
    <name type="synonym">Thea sinensis</name>
    <dbReference type="NCBI Taxonomy" id="4442"/>
    <lineage>
        <taxon>Eukaryota</taxon>
        <taxon>Viridiplantae</taxon>
        <taxon>Streptophyta</taxon>
        <taxon>Embryophyta</taxon>
        <taxon>Tracheophyta</taxon>
        <taxon>Spermatophyta</taxon>
        <taxon>Magnoliopsida</taxon>
        <taxon>eudicotyledons</taxon>
        <taxon>Gunneridae</taxon>
        <taxon>Pentapetalae</taxon>
        <taxon>asterids</taxon>
        <taxon>Ericales</taxon>
        <taxon>Theaceae</taxon>
        <taxon>Camellia</taxon>
    </lineage>
</organism>
<dbReference type="AlphaFoldDB" id="A0A7J7GH47"/>
<accession>A0A7J7GH47</accession>
<name>A0A7J7GH47_CAMSI</name>
<evidence type="ECO:0000256" key="1">
    <source>
        <dbReference type="SAM" id="MobiDB-lite"/>
    </source>
</evidence>